<proteinExistence type="predicted"/>
<sequence length="43" mass="5106">MAKRLKVTKSKNSASFYIIDDFYDPKLKRNQRMLLKSLATWQA</sequence>
<dbReference type="EMBL" id="AP019309">
    <property type="protein sequence ID" value="BBH27631.1"/>
    <property type="molecule type" value="Genomic_DNA"/>
</dbReference>
<keyword evidence="2" id="KW-1185">Reference proteome</keyword>
<gene>
    <name evidence="1" type="ORF">SG0102_25650</name>
</gene>
<reference evidence="1 2" key="1">
    <citation type="submission" date="2018-11" db="EMBL/GenBank/DDBJ databases">
        <title>Novel Erysipelotrichaceae bacterium isolated from small intestine of a swine.</title>
        <authorList>
            <person name="Kim J.S."/>
            <person name="Choe H."/>
            <person name="Lee Y.R."/>
            <person name="Kim K.M."/>
            <person name="Park D.S."/>
        </authorList>
    </citation>
    <scope>NUCLEOTIDE SEQUENCE [LARGE SCALE GENOMIC DNA]</scope>
    <source>
        <strain evidence="1 2">SG0102</strain>
    </source>
</reference>
<protein>
    <submittedName>
        <fullName evidence="1">Uncharacterized protein</fullName>
    </submittedName>
</protein>
<dbReference type="Proteomes" id="UP000268059">
    <property type="component" value="Chromosome"/>
</dbReference>
<name>A0A3G9JNP8_9FIRM</name>
<dbReference type="InParanoid" id="A0A3G9JNP8"/>
<dbReference type="RefSeq" id="WP_269461199.1">
    <property type="nucleotide sequence ID" value="NZ_AP019309.1"/>
</dbReference>
<evidence type="ECO:0000313" key="2">
    <source>
        <dbReference type="Proteomes" id="UP000268059"/>
    </source>
</evidence>
<accession>A0A3G9JNP8</accession>
<dbReference type="AlphaFoldDB" id="A0A3G9JNP8"/>
<organism evidence="1 2">
    <name type="scientific">Intestinibaculum porci</name>
    <dbReference type="NCBI Taxonomy" id="2487118"/>
    <lineage>
        <taxon>Bacteria</taxon>
        <taxon>Bacillati</taxon>
        <taxon>Bacillota</taxon>
        <taxon>Erysipelotrichia</taxon>
        <taxon>Erysipelotrichales</taxon>
        <taxon>Erysipelotrichaceae</taxon>
        <taxon>Intestinibaculum</taxon>
    </lineage>
</organism>
<evidence type="ECO:0000313" key="1">
    <source>
        <dbReference type="EMBL" id="BBH27631.1"/>
    </source>
</evidence>
<dbReference type="KEGG" id="ebm:SG0102_25650"/>